<dbReference type="AlphaFoldDB" id="A0A484IDE0"/>
<keyword evidence="1" id="KW-1133">Transmembrane helix</keyword>
<keyword evidence="3" id="KW-1185">Reference proteome</keyword>
<gene>
    <name evidence="2" type="ORF">NFRAN_1358</name>
</gene>
<evidence type="ECO:0000256" key="1">
    <source>
        <dbReference type="SAM" id="Phobius"/>
    </source>
</evidence>
<evidence type="ECO:0008006" key="4">
    <source>
        <dbReference type="Google" id="ProtNLM"/>
    </source>
</evidence>
<keyword evidence="1" id="KW-0812">Transmembrane</keyword>
<dbReference type="Proteomes" id="UP000294299">
    <property type="component" value="Chromosome NFRAN"/>
</dbReference>
<keyword evidence="1" id="KW-0472">Membrane</keyword>
<dbReference type="GeneID" id="39420721"/>
<name>A0A484IDE0_9ARCH</name>
<dbReference type="EMBL" id="LR216287">
    <property type="protein sequence ID" value="VFJ13680.1"/>
    <property type="molecule type" value="Genomic_DNA"/>
</dbReference>
<accession>A0A484IDE0</accession>
<reference evidence="2 3" key="1">
    <citation type="submission" date="2019-02" db="EMBL/GenBank/DDBJ databases">
        <authorList>
            <person name="Lehtovirta-Morley E L."/>
        </authorList>
    </citation>
    <scope>NUCLEOTIDE SEQUENCE [LARGE SCALE GENOMIC DNA]</scope>
    <source>
        <strain evidence="2">NFRAN1</strain>
    </source>
</reference>
<proteinExistence type="predicted"/>
<sequence>MLFLSDAVRLLDSIVFIQNLKRVNSYSVQERLTSLGDFKILVLSAFFFTISFNFITVEGNYLAFAHIFGSSSDGGEDDISSLGGTKNQTAGNYVIDLLLNPSKPMIDKNTEFLMQIKSTQGDEIIELPVSFYILKEGDPIFSDPNNFVLVRQGHYDFNYTFSEPGKYILFVDIKDIFYTLDVLTASFEIDVQVPVLERINESIANFLITYYYIFVIIAALVGISYAVRIKRRKGVKQTT</sequence>
<feature type="transmembrane region" description="Helical" evidence="1">
    <location>
        <begin position="208"/>
        <end position="227"/>
    </location>
</feature>
<evidence type="ECO:0000313" key="2">
    <source>
        <dbReference type="EMBL" id="VFJ13680.1"/>
    </source>
</evidence>
<evidence type="ECO:0000313" key="3">
    <source>
        <dbReference type="Proteomes" id="UP000294299"/>
    </source>
</evidence>
<dbReference type="KEGG" id="nfn:NFRAN_1358"/>
<dbReference type="RefSeq" id="WP_172602158.1">
    <property type="nucleotide sequence ID" value="NZ_LR216287.1"/>
</dbReference>
<protein>
    <recommendedName>
        <fullName evidence="4">YtkA-like domain-containing protein</fullName>
    </recommendedName>
</protein>
<dbReference type="OrthoDB" id="11577at2157"/>
<organism evidence="2 3">
    <name type="scientific">Candidatus Nitrosocosmicus franklandianus</name>
    <dbReference type="NCBI Taxonomy" id="1798806"/>
    <lineage>
        <taxon>Archaea</taxon>
        <taxon>Nitrososphaerota</taxon>
        <taxon>Nitrososphaeria</taxon>
        <taxon>Nitrososphaerales</taxon>
        <taxon>Nitrososphaeraceae</taxon>
        <taxon>Candidatus Nitrosocosmicus</taxon>
    </lineage>
</organism>